<feature type="transmembrane region" description="Helical" evidence="14">
    <location>
        <begin position="101"/>
        <end position="121"/>
    </location>
</feature>
<proteinExistence type="predicted"/>
<dbReference type="InterPro" id="IPR014430">
    <property type="entry name" value="Scs7"/>
</dbReference>
<dbReference type="GO" id="GO:0016020">
    <property type="term" value="C:membrane"/>
    <property type="evidence" value="ECO:0007669"/>
    <property type="project" value="InterPro"/>
</dbReference>
<evidence type="ECO:0000256" key="11">
    <source>
        <dbReference type="ARBA" id="ARBA00023098"/>
    </source>
</evidence>
<keyword evidence="10" id="KW-0560">Oxidoreductase</keyword>
<dbReference type="OrthoDB" id="9784228at2"/>
<dbReference type="AlphaFoldDB" id="A0A1M7NW22"/>
<evidence type="ECO:0000313" key="17">
    <source>
        <dbReference type="Proteomes" id="UP000184513"/>
    </source>
</evidence>
<evidence type="ECO:0000256" key="9">
    <source>
        <dbReference type="ARBA" id="ARBA00022989"/>
    </source>
</evidence>
<dbReference type="GO" id="GO:0080132">
    <property type="term" value="F:fatty acid 2-hydroxylase activity"/>
    <property type="evidence" value="ECO:0007669"/>
    <property type="project" value="InterPro"/>
</dbReference>
<evidence type="ECO:0000256" key="7">
    <source>
        <dbReference type="ARBA" id="ARBA00022832"/>
    </source>
</evidence>
<feature type="transmembrane region" description="Helical" evidence="14">
    <location>
        <begin position="42"/>
        <end position="63"/>
    </location>
</feature>
<comment type="cofactor">
    <cofactor evidence="1">
        <name>Zn(2+)</name>
        <dbReference type="ChEBI" id="CHEBI:29105"/>
    </cofactor>
</comment>
<keyword evidence="7" id="KW-0276">Fatty acid metabolism</keyword>
<evidence type="ECO:0000256" key="2">
    <source>
        <dbReference type="ARBA" id="ARBA00004477"/>
    </source>
</evidence>
<keyword evidence="13" id="KW-0275">Fatty acid biosynthesis</keyword>
<keyword evidence="5" id="KW-0479">Metal-binding</keyword>
<evidence type="ECO:0000313" key="16">
    <source>
        <dbReference type="EMBL" id="SHN08206.1"/>
    </source>
</evidence>
<evidence type="ECO:0000256" key="3">
    <source>
        <dbReference type="ARBA" id="ARBA00022516"/>
    </source>
</evidence>
<evidence type="ECO:0000256" key="1">
    <source>
        <dbReference type="ARBA" id="ARBA00001947"/>
    </source>
</evidence>
<dbReference type="PANTHER" id="PTHR12863:SF1">
    <property type="entry name" value="FATTY ACID 2-HYDROXYLASE"/>
    <property type="match status" value="1"/>
</dbReference>
<dbReference type="GO" id="GO:0005506">
    <property type="term" value="F:iron ion binding"/>
    <property type="evidence" value="ECO:0007669"/>
    <property type="project" value="InterPro"/>
</dbReference>
<dbReference type="PANTHER" id="PTHR12863">
    <property type="entry name" value="FATTY ACID HYDROXYLASE"/>
    <property type="match status" value="1"/>
</dbReference>
<keyword evidence="17" id="KW-1185">Reference proteome</keyword>
<keyword evidence="6" id="KW-0256">Endoplasmic reticulum</keyword>
<gene>
    <name evidence="16" type="ORF">SAMN04488057_106115</name>
</gene>
<feature type="domain" description="Fatty acid hydroxylase" evidence="15">
    <location>
        <begin position="50"/>
        <end position="182"/>
    </location>
</feature>
<accession>A0A1M7NW22</accession>
<dbReference type="RefSeq" id="WP_073094764.1">
    <property type="nucleotide sequence ID" value="NZ_FRCY01000006.1"/>
</dbReference>
<feature type="transmembrane region" description="Helical" evidence="14">
    <location>
        <begin position="127"/>
        <end position="150"/>
    </location>
</feature>
<organism evidence="16 17">
    <name type="scientific">Cyclobacterium lianum</name>
    <dbReference type="NCBI Taxonomy" id="388280"/>
    <lineage>
        <taxon>Bacteria</taxon>
        <taxon>Pseudomonadati</taxon>
        <taxon>Bacteroidota</taxon>
        <taxon>Cytophagia</taxon>
        <taxon>Cytophagales</taxon>
        <taxon>Cyclobacteriaceae</taxon>
        <taxon>Cyclobacterium</taxon>
    </lineage>
</organism>
<evidence type="ECO:0000256" key="12">
    <source>
        <dbReference type="ARBA" id="ARBA00023136"/>
    </source>
</evidence>
<feature type="transmembrane region" description="Helical" evidence="14">
    <location>
        <begin position="16"/>
        <end position="36"/>
    </location>
</feature>
<dbReference type="Pfam" id="PF04116">
    <property type="entry name" value="FA_hydroxylase"/>
    <property type="match status" value="1"/>
</dbReference>
<comment type="subcellular location">
    <subcellularLocation>
        <location evidence="2">Endoplasmic reticulum membrane</location>
        <topology evidence="2">Multi-pass membrane protein</topology>
    </subcellularLocation>
</comment>
<evidence type="ECO:0000256" key="14">
    <source>
        <dbReference type="SAM" id="Phobius"/>
    </source>
</evidence>
<keyword evidence="4 14" id="KW-0812">Transmembrane</keyword>
<evidence type="ECO:0000259" key="15">
    <source>
        <dbReference type="Pfam" id="PF04116"/>
    </source>
</evidence>
<keyword evidence="8" id="KW-0862">Zinc</keyword>
<keyword evidence="11" id="KW-0443">Lipid metabolism</keyword>
<sequence>MKNRSLPLQIKAEKNSFLSCLAVFVPLVALLVLLSIQEIPEYFRFFLLLFAGWFSWTFSEYCIHRFYMHKRIPNLNQKLYQSHENHHRHPSDIRINVMQRILASLLGGLLLYLSFVWNNYFTVFTGYYLGFLGYALMHYILHQTWAAYLFPRLQESHIHHHGKYPDKCFSFSCIWWDKIFDTLPPKNARISDKFRKYYFSNPYHKESGG</sequence>
<dbReference type="STRING" id="388280.SAMN04488057_106115"/>
<dbReference type="InterPro" id="IPR006694">
    <property type="entry name" value="Fatty_acid_hydroxylase"/>
</dbReference>
<evidence type="ECO:0000256" key="5">
    <source>
        <dbReference type="ARBA" id="ARBA00022723"/>
    </source>
</evidence>
<evidence type="ECO:0000256" key="10">
    <source>
        <dbReference type="ARBA" id="ARBA00023002"/>
    </source>
</evidence>
<dbReference type="GO" id="GO:0006633">
    <property type="term" value="P:fatty acid biosynthetic process"/>
    <property type="evidence" value="ECO:0007669"/>
    <property type="project" value="UniProtKB-KW"/>
</dbReference>
<keyword evidence="9 14" id="KW-1133">Transmembrane helix</keyword>
<evidence type="ECO:0000256" key="13">
    <source>
        <dbReference type="ARBA" id="ARBA00023160"/>
    </source>
</evidence>
<reference evidence="16 17" key="1">
    <citation type="submission" date="2016-11" db="EMBL/GenBank/DDBJ databases">
        <authorList>
            <person name="Jaros S."/>
            <person name="Januszkiewicz K."/>
            <person name="Wedrychowicz H."/>
        </authorList>
    </citation>
    <scope>NUCLEOTIDE SEQUENCE [LARGE SCALE GENOMIC DNA]</scope>
    <source>
        <strain evidence="16 17">CGMCC 1.6102</strain>
    </source>
</reference>
<evidence type="ECO:0000256" key="4">
    <source>
        <dbReference type="ARBA" id="ARBA00022692"/>
    </source>
</evidence>
<protein>
    <submittedName>
        <fullName evidence="16">Sterol desaturase/sphingolipid hydroxylase, fatty acid hydroxylase superfamily</fullName>
    </submittedName>
</protein>
<name>A0A1M7NW22_9BACT</name>
<evidence type="ECO:0000256" key="6">
    <source>
        <dbReference type="ARBA" id="ARBA00022824"/>
    </source>
</evidence>
<keyword evidence="12 14" id="KW-0472">Membrane</keyword>
<dbReference type="Proteomes" id="UP000184513">
    <property type="component" value="Unassembled WGS sequence"/>
</dbReference>
<keyword evidence="3" id="KW-0444">Lipid biosynthesis</keyword>
<evidence type="ECO:0000256" key="8">
    <source>
        <dbReference type="ARBA" id="ARBA00022833"/>
    </source>
</evidence>
<dbReference type="EMBL" id="FRCY01000006">
    <property type="protein sequence ID" value="SHN08206.1"/>
    <property type="molecule type" value="Genomic_DNA"/>
</dbReference>